<sequence>MQRNTREVPGKRAVSVRAWLAIVLGSLWLLAGCSPSEEPPSASATAEPAPAAQVVDGVLSYPASDYHEQVPGKPGGTLRASVALDTGTFDVHSIAHGNVQWLGRILYDALVYQDEQGAISPWLAKSWDISADGTVYTFHLRDDVTFSDGTKFNAEAVRVNLEHMRDPATKSPLAAAYIAPYVQGRVVDEYTFEATLREPYSAFLDVLAQSWLSMISPKQILEDPKSIAEKPIGTGPFVLQSYTREQGASFARREDYNWAPPVTRHQGPAYLVGIELTFVPESMIRYSSLLAGQHDFTLDAPTQNAAAIRANPELVLHSRIRKGNPFRSVTFNTERFPFDDVRVRKALTQAIDREGLAWVIGFGEYQTKSDYLAINTRFYDPSFTDALKYDPQAAARLLDEAGWSERDADGIRIKDGQRFSVKLLMSENPAFPSSVAVAIQSDARKAGVEIELDVLPLVQTTERRYAGDYQLLGGGYWHSNTPDGLFMLYHSASIPTDKLLGQNVGRLRDETLDRLLSEARRSIDPERLQQLYSQAQQRLTELVPAAPSYESHHIVAHQAYVKGLIFDTSHNTPFFTSVWLDKERP</sequence>
<dbReference type="PROSITE" id="PS51257">
    <property type="entry name" value="PROKAR_LIPOPROTEIN"/>
    <property type="match status" value="1"/>
</dbReference>
<dbReference type="GO" id="GO:0015031">
    <property type="term" value="P:protein transport"/>
    <property type="evidence" value="ECO:0007669"/>
    <property type="project" value="UniProtKB-KW"/>
</dbReference>
<dbReference type="PANTHER" id="PTHR30290">
    <property type="entry name" value="PERIPLASMIC BINDING COMPONENT OF ABC TRANSPORTER"/>
    <property type="match status" value="1"/>
</dbReference>
<dbReference type="GO" id="GO:0030288">
    <property type="term" value="C:outer membrane-bounded periplasmic space"/>
    <property type="evidence" value="ECO:0007669"/>
    <property type="project" value="UniProtKB-ARBA"/>
</dbReference>
<evidence type="ECO:0000313" key="5">
    <source>
        <dbReference type="Proteomes" id="UP000238327"/>
    </source>
</evidence>
<organism evidence="4 5">
    <name type="scientific">Ectopseudomonas mendocina</name>
    <name type="common">Pseudomonas mendocina</name>
    <dbReference type="NCBI Taxonomy" id="300"/>
    <lineage>
        <taxon>Bacteria</taxon>
        <taxon>Pseudomonadati</taxon>
        <taxon>Pseudomonadota</taxon>
        <taxon>Gammaproteobacteria</taxon>
        <taxon>Pseudomonadales</taxon>
        <taxon>Pseudomonadaceae</taxon>
        <taxon>Ectopseudomonas</taxon>
    </lineage>
</organism>
<dbReference type="Pfam" id="PF00496">
    <property type="entry name" value="SBP_bac_5"/>
    <property type="match status" value="1"/>
</dbReference>
<keyword evidence="1" id="KW-0571">Peptide transport</keyword>
<evidence type="ECO:0000313" key="4">
    <source>
        <dbReference type="EMBL" id="AVO56006.1"/>
    </source>
</evidence>
<dbReference type="GO" id="GO:0015833">
    <property type="term" value="P:peptide transport"/>
    <property type="evidence" value="ECO:0007669"/>
    <property type="project" value="UniProtKB-KW"/>
</dbReference>
<dbReference type="Proteomes" id="UP000238327">
    <property type="component" value="Chromosome"/>
</dbReference>
<evidence type="ECO:0000256" key="1">
    <source>
        <dbReference type="ARBA" id="ARBA00022856"/>
    </source>
</evidence>
<dbReference type="Gene3D" id="3.10.105.10">
    <property type="entry name" value="Dipeptide-binding Protein, Domain 3"/>
    <property type="match status" value="1"/>
</dbReference>
<dbReference type="PIRSF" id="PIRSF002741">
    <property type="entry name" value="MppA"/>
    <property type="match status" value="1"/>
</dbReference>
<keyword evidence="2" id="KW-0653">Protein transport</keyword>
<evidence type="ECO:0000259" key="3">
    <source>
        <dbReference type="Pfam" id="PF00496"/>
    </source>
</evidence>
<dbReference type="AlphaFoldDB" id="A0A2R3QW78"/>
<dbReference type="RefSeq" id="WP_106742224.1">
    <property type="nucleotide sequence ID" value="NZ_CP027657.1"/>
</dbReference>
<keyword evidence="2" id="KW-0813">Transport</keyword>
<feature type="domain" description="Solute-binding protein family 5" evidence="3">
    <location>
        <begin position="119"/>
        <end position="490"/>
    </location>
</feature>
<dbReference type="EMBL" id="CP027657">
    <property type="protein sequence ID" value="AVO56006.1"/>
    <property type="molecule type" value="Genomic_DNA"/>
</dbReference>
<gene>
    <name evidence="4" type="ORF">C7A17_25745</name>
</gene>
<dbReference type="CDD" id="cd08492">
    <property type="entry name" value="PBP2_NikA_DppA_OppA_like_15"/>
    <property type="match status" value="1"/>
</dbReference>
<accession>A0A2R3QW78</accession>
<dbReference type="GO" id="GO:1904680">
    <property type="term" value="F:peptide transmembrane transporter activity"/>
    <property type="evidence" value="ECO:0007669"/>
    <property type="project" value="TreeGrafter"/>
</dbReference>
<evidence type="ECO:0000256" key="2">
    <source>
        <dbReference type="ARBA" id="ARBA00022927"/>
    </source>
</evidence>
<protein>
    <submittedName>
        <fullName evidence="4">ABC transporter substrate-binding protein</fullName>
    </submittedName>
</protein>
<dbReference type="GO" id="GO:0043190">
    <property type="term" value="C:ATP-binding cassette (ABC) transporter complex"/>
    <property type="evidence" value="ECO:0007669"/>
    <property type="project" value="InterPro"/>
</dbReference>
<dbReference type="InterPro" id="IPR039424">
    <property type="entry name" value="SBP_5"/>
</dbReference>
<name>A0A2R3QW78_ECTME</name>
<dbReference type="OrthoDB" id="9801912at2"/>
<dbReference type="InterPro" id="IPR030678">
    <property type="entry name" value="Peptide/Ni-bd"/>
</dbReference>
<proteinExistence type="predicted"/>
<dbReference type="InterPro" id="IPR000914">
    <property type="entry name" value="SBP_5_dom"/>
</dbReference>
<dbReference type="Gene3D" id="3.40.190.10">
    <property type="entry name" value="Periplasmic binding protein-like II"/>
    <property type="match status" value="1"/>
</dbReference>
<reference evidence="4 5" key="1">
    <citation type="submission" date="2018-03" db="EMBL/GenBank/DDBJ databases">
        <title>Complete genome sequence and methylome analysis of Pseudomonas mendocina NEB 698.</title>
        <authorList>
            <person name="Morgan R.D."/>
        </authorList>
    </citation>
    <scope>NUCLEOTIDE SEQUENCE [LARGE SCALE GENOMIC DNA]</scope>
    <source>
        <strain evidence="4 5">NEB698</strain>
    </source>
</reference>
<dbReference type="SUPFAM" id="SSF53850">
    <property type="entry name" value="Periplasmic binding protein-like II"/>
    <property type="match status" value="1"/>
</dbReference>